<protein>
    <recommendedName>
        <fullName evidence="3">Xylanolytic transcriptional activator regulatory domain-containing protein</fullName>
    </recommendedName>
</protein>
<feature type="region of interest" description="Disordered" evidence="2">
    <location>
        <begin position="47"/>
        <end position="72"/>
    </location>
</feature>
<dbReference type="Pfam" id="PF04082">
    <property type="entry name" value="Fungal_trans"/>
    <property type="match status" value="1"/>
</dbReference>
<dbReference type="InterPro" id="IPR007219">
    <property type="entry name" value="XnlR_reg_dom"/>
</dbReference>
<gene>
    <name evidence="4" type="ORF">FGADI_12938</name>
</gene>
<dbReference type="InterPro" id="IPR052895">
    <property type="entry name" value="HetReg/Transcr_Mod"/>
</dbReference>
<dbReference type="InterPro" id="IPR036770">
    <property type="entry name" value="Ankyrin_rpt-contain_sf"/>
</dbReference>
<proteinExistence type="predicted"/>
<organism evidence="4 5">
    <name type="scientific">Fusarium gaditjirri</name>
    <dbReference type="NCBI Taxonomy" id="282569"/>
    <lineage>
        <taxon>Eukaryota</taxon>
        <taxon>Fungi</taxon>
        <taxon>Dikarya</taxon>
        <taxon>Ascomycota</taxon>
        <taxon>Pezizomycotina</taxon>
        <taxon>Sordariomycetes</taxon>
        <taxon>Hypocreomycetidae</taxon>
        <taxon>Hypocreales</taxon>
        <taxon>Nectriaceae</taxon>
        <taxon>Fusarium</taxon>
        <taxon>Fusarium nisikadoi species complex</taxon>
    </lineage>
</organism>
<dbReference type="InterPro" id="IPR010730">
    <property type="entry name" value="HET"/>
</dbReference>
<dbReference type="Pfam" id="PF06985">
    <property type="entry name" value="HET"/>
    <property type="match status" value="1"/>
</dbReference>
<name>A0A8H4SQU0_9HYPO</name>
<dbReference type="Proteomes" id="UP000604273">
    <property type="component" value="Unassembled WGS sequence"/>
</dbReference>
<dbReference type="Gene3D" id="1.25.40.20">
    <property type="entry name" value="Ankyrin repeat-containing domain"/>
    <property type="match status" value="1"/>
</dbReference>
<accession>A0A8H4SQU0</accession>
<dbReference type="PANTHER" id="PTHR24148">
    <property type="entry name" value="ANKYRIN REPEAT DOMAIN-CONTAINING PROTEIN 39 HOMOLOG-RELATED"/>
    <property type="match status" value="1"/>
</dbReference>
<dbReference type="CDD" id="cd12148">
    <property type="entry name" value="fungal_TF_MHR"/>
    <property type="match status" value="1"/>
</dbReference>
<dbReference type="GO" id="GO:0003677">
    <property type="term" value="F:DNA binding"/>
    <property type="evidence" value="ECO:0007669"/>
    <property type="project" value="InterPro"/>
</dbReference>
<evidence type="ECO:0000313" key="5">
    <source>
        <dbReference type="Proteomes" id="UP000604273"/>
    </source>
</evidence>
<evidence type="ECO:0000313" key="4">
    <source>
        <dbReference type="EMBL" id="KAF4944094.1"/>
    </source>
</evidence>
<sequence>MELSKEYFRDVPEFKEISTSNEGLRKMNSGDDILKIVQSLVRLAARETNPTNLSRTGQETSTQKDRTPVGPSLDPIYSSVELNKPELQIRLIELLSGQPNDPIVVKLFVADTVDTHPYEAMSYVWGSRDSDVTITVNSKQFDVSANLADALRCLRPAVEKDSRILWVDAICINQANNAEKSAQVAMMGDIYRGASNVLIFLGEEKDDSALVMQYLGSEESDIAKGEASANSVDQDLYDRMDQNDKSVIQRIQRCGFNLTQFLCAAEAFFRRPWWSRLWVVQEFALARQQPTWHCGRLSVTSTNLQERLIALFNCYINCAMPIISSFPNIISDTQVNFSREPTTFLQRRHNIRLLLAYHSSEWEQLRPGPVMIRSMYRESNVPHDRIYALREMLEPVSRAVLFPDYSAPVNELFLNLSCLQLIHDFWKVDVCRYGLMKSCDMPSWALDYAEPMMISAMPKISLLTENDSDCSAYNRIMGISGVVLDGLDTLCSFDDAKDDLHILGLAWKVECCLQHCRPTKALPEEANAAVPKHCYVPLLAESLMEIRGAFFPVTETIPGYADLQLAFLKALLRPGPRFCPENLTCDKWQDGPRRPADQPPLEQEILRSMQQATGENLVAGACFDSTNLKAQVRGVELQEKKDFKLEQISDENSNLNIRTPQAVGEYIPQYDYIKKILHQANSEAELDSLKDFVYMIADFCAATVGMHYQNPSLSHSQIGQEIEGLYHSSHASMISSWREIISNCSCNGEKKDEHQGILQKLISDAEGVEAALRAQIQEATAALNRAQPNGLKPASQMIMSLRRHISSIFISSRGFVGFTTQKHHSLKRGDILAMLDGVSAPTVLEKVGDTGSLEMLVNHGVDGFMNGWTDERPLVIAARQGRYLTVELFLEACYFSISVRQEHIWDVITVAAEHGEDAVLDSLMRHYEPDEAEKETPWDQATVLQENVDTKLESHQEIEGEPDGHQLRSLQVKKDKGKGSEPITMFLLLIVSQCNKPDADGPCDYCRSIDEVCSVDMEKRRQKPFYFVSEEEYRLLRELCSNCFPDEELTVPNLRRLIDENKKPVFKTQTDIATPTLSLIEVSAEAPLIDCGDEPIDQGEILLHDVEENQAEEEEILLPEIVNLHHDLGCLLADAHGEYRYMGAESGASFNSAVRSWMLRMGAGIRHKDKDKDKIPGMLKVSPPSVKSPLTDAVSSPGNACQFPSQDLLSACAARFFEQVHCLYWIYSVESFYTRLETTYSGDAGQLTASWLCSLHGIVALCASCEPSPNGLVNGQRAHDSLEMAKSLVTRVCDEADLDSIRALIVLSLAFQSNGFTNSAYLHIGLAVRIAFSLGLHLDKYSTKSGVVSQAHARRLWWTLYLVDQDLSLALGKPSMNSPPNETSWKPPLPSEFVVSPGSHTPNGYLEQCIRLAQITQSIRQSLYDGPVHGGQKLSRAHFDDSISALQNWLDHVPPHLHLIPSISLSYRRSVSLLHLRYWSAMMLVTKPFLLCNLLQGIEHVEAVKQPIFATLAKTCVSAAESTFEILESMVLHKVASSLVMTDYLFALQALQVIVAACGLYHMDGHQARAKQCLRILLAISVSGYPKHLIPETLFQLQQCGLAEGVEETSNIALQPSEPLGYPQMVTEPLQRISLDHSTDQLAMTWLNELDMADIVIDNGFLDNLMDISSIFPFGSS</sequence>
<dbReference type="OrthoDB" id="3364175at2759"/>
<evidence type="ECO:0000259" key="3">
    <source>
        <dbReference type="SMART" id="SM00906"/>
    </source>
</evidence>
<evidence type="ECO:0000256" key="1">
    <source>
        <dbReference type="ARBA" id="ARBA00023242"/>
    </source>
</evidence>
<feature type="domain" description="Xylanolytic transcriptional activator regulatory" evidence="3">
    <location>
        <begin position="1320"/>
        <end position="1396"/>
    </location>
</feature>
<dbReference type="PANTHER" id="PTHR24148:SF82">
    <property type="entry name" value="HETEROKARYON INCOMPATIBILITY DOMAIN-CONTAINING PROTEIN"/>
    <property type="match status" value="1"/>
</dbReference>
<dbReference type="EMBL" id="JABFAI010000461">
    <property type="protein sequence ID" value="KAF4944094.1"/>
    <property type="molecule type" value="Genomic_DNA"/>
</dbReference>
<dbReference type="GO" id="GO:0008270">
    <property type="term" value="F:zinc ion binding"/>
    <property type="evidence" value="ECO:0007669"/>
    <property type="project" value="InterPro"/>
</dbReference>
<dbReference type="SMART" id="SM00906">
    <property type="entry name" value="Fungal_trans"/>
    <property type="match status" value="1"/>
</dbReference>
<evidence type="ECO:0000256" key="2">
    <source>
        <dbReference type="SAM" id="MobiDB-lite"/>
    </source>
</evidence>
<keyword evidence="1" id="KW-0539">Nucleus</keyword>
<dbReference type="GO" id="GO:0006351">
    <property type="term" value="P:DNA-templated transcription"/>
    <property type="evidence" value="ECO:0007669"/>
    <property type="project" value="InterPro"/>
</dbReference>
<reference evidence="4" key="2">
    <citation type="submission" date="2020-05" db="EMBL/GenBank/DDBJ databases">
        <authorList>
            <person name="Kim H.-S."/>
            <person name="Proctor R.H."/>
            <person name="Brown D.W."/>
        </authorList>
    </citation>
    <scope>NUCLEOTIDE SEQUENCE</scope>
    <source>
        <strain evidence="4">NRRL 45417</strain>
    </source>
</reference>
<comment type="caution">
    <text evidence="4">The sequence shown here is derived from an EMBL/GenBank/DDBJ whole genome shotgun (WGS) entry which is preliminary data.</text>
</comment>
<reference evidence="4" key="1">
    <citation type="journal article" date="2020" name="BMC Genomics">
        <title>Correction to: Identification and distribution of gene clusters required for synthesis of sphingolipid metabolism inhibitors in diverse species of the filamentous fungus Fusarium.</title>
        <authorList>
            <person name="Kim H.S."/>
            <person name="Lohmar J.M."/>
            <person name="Busman M."/>
            <person name="Brown D.W."/>
            <person name="Naumann T.A."/>
            <person name="Divon H.H."/>
            <person name="Lysoe E."/>
            <person name="Uhlig S."/>
            <person name="Proctor R.H."/>
        </authorList>
    </citation>
    <scope>NUCLEOTIDE SEQUENCE</scope>
    <source>
        <strain evidence="4">NRRL 45417</strain>
    </source>
</reference>
<dbReference type="SUPFAM" id="SSF48403">
    <property type="entry name" value="Ankyrin repeat"/>
    <property type="match status" value="1"/>
</dbReference>
<feature type="compositionally biased region" description="Polar residues" evidence="2">
    <location>
        <begin position="48"/>
        <end position="61"/>
    </location>
</feature>
<keyword evidence="5" id="KW-1185">Reference proteome</keyword>